<evidence type="ECO:0000313" key="2">
    <source>
        <dbReference type="Proteomes" id="UP000176005"/>
    </source>
</evidence>
<reference evidence="1 2" key="1">
    <citation type="journal article" date="2016" name="Front. Microbiol.">
        <title>Comparative Genomics Analysis of Streptomyces Species Reveals Their Adaptation to the Marine Environment and Their Diversity at the Genomic Level.</title>
        <authorList>
            <person name="Tian X."/>
            <person name="Zhang Z."/>
            <person name="Yang T."/>
            <person name="Chen M."/>
            <person name="Li J."/>
            <person name="Chen F."/>
            <person name="Yang J."/>
            <person name="Li W."/>
            <person name="Zhang B."/>
            <person name="Zhang Z."/>
            <person name="Wu J."/>
            <person name="Zhang C."/>
            <person name="Long L."/>
            <person name="Xiao J."/>
        </authorList>
    </citation>
    <scope>NUCLEOTIDE SEQUENCE [LARGE SCALE GENOMIC DNA]</scope>
    <source>
        <strain evidence="1 2">SCSIO 10429</strain>
    </source>
</reference>
<dbReference type="Gene3D" id="3.10.129.10">
    <property type="entry name" value="Hotdog Thioesterase"/>
    <property type="match status" value="1"/>
</dbReference>
<dbReference type="AlphaFoldDB" id="A0A1E7L4T3"/>
<keyword evidence="2" id="KW-1185">Reference proteome</keyword>
<dbReference type="InterPro" id="IPR050563">
    <property type="entry name" value="4-hydroxybenzoyl-CoA_TE"/>
</dbReference>
<dbReference type="Proteomes" id="UP000176005">
    <property type="component" value="Unassembled WGS sequence"/>
</dbReference>
<proteinExistence type="predicted"/>
<dbReference type="EMBL" id="LJGW01000242">
    <property type="protein sequence ID" value="OEV11190.1"/>
    <property type="molecule type" value="Genomic_DNA"/>
</dbReference>
<dbReference type="Pfam" id="PF13279">
    <property type="entry name" value="4HBT_2"/>
    <property type="match status" value="1"/>
</dbReference>
<accession>A0A1E7L4T3</accession>
<dbReference type="InterPro" id="IPR029069">
    <property type="entry name" value="HotDog_dom_sf"/>
</dbReference>
<name>A0A1E7L4T3_9ACTN</name>
<protein>
    <submittedName>
        <fullName evidence="1">4-hydroxybenzoyl-CoA thioesterase</fullName>
    </submittedName>
</protein>
<evidence type="ECO:0000313" key="1">
    <source>
        <dbReference type="EMBL" id="OEV11190.1"/>
    </source>
</evidence>
<gene>
    <name evidence="1" type="ORF">AN218_14115</name>
</gene>
<dbReference type="SUPFAM" id="SSF54637">
    <property type="entry name" value="Thioesterase/thiol ester dehydrase-isomerase"/>
    <property type="match status" value="1"/>
</dbReference>
<dbReference type="PANTHER" id="PTHR31793">
    <property type="entry name" value="4-HYDROXYBENZOYL-COA THIOESTERASE FAMILY MEMBER"/>
    <property type="match status" value="1"/>
</dbReference>
<dbReference type="CDD" id="cd00586">
    <property type="entry name" value="4HBT"/>
    <property type="match status" value="1"/>
</dbReference>
<dbReference type="GO" id="GO:0047617">
    <property type="term" value="F:fatty acyl-CoA hydrolase activity"/>
    <property type="evidence" value="ECO:0007669"/>
    <property type="project" value="TreeGrafter"/>
</dbReference>
<organism evidence="1 2">
    <name type="scientific">Streptomyces nanshensis</name>
    <dbReference type="NCBI Taxonomy" id="518642"/>
    <lineage>
        <taxon>Bacteria</taxon>
        <taxon>Bacillati</taxon>
        <taxon>Actinomycetota</taxon>
        <taxon>Actinomycetes</taxon>
        <taxon>Kitasatosporales</taxon>
        <taxon>Streptomycetaceae</taxon>
        <taxon>Streptomyces</taxon>
    </lineage>
</organism>
<comment type="caution">
    <text evidence="1">The sequence shown here is derived from an EMBL/GenBank/DDBJ whole genome shotgun (WGS) entry which is preliminary data.</text>
</comment>
<dbReference type="PATRIC" id="fig|518642.10.peg.3387"/>
<sequence>MSDHTETVRHEWIDYNGHMNEAFYVLIFGHASDAMMIETGMDERYREETGCSLYTAEAHVRYRREVSEGAEVTVRTRVLGVDAKKVRLALEMRTAEGTPPVATTELIMVHVDQRAGGSSPFPDAVRERFAAATESVPEWAGGAIRPVPGS</sequence>
<dbReference type="PANTHER" id="PTHR31793:SF2">
    <property type="entry name" value="BLR1345 PROTEIN"/>
    <property type="match status" value="1"/>
</dbReference>